<accession>A0A1Y3PRU0</accession>
<dbReference type="Pfam" id="PF24696">
    <property type="entry name" value="UGSC"/>
    <property type="match status" value="1"/>
</dbReference>
<dbReference type="EMBL" id="LZRT01000080">
    <property type="protein sequence ID" value="OUM87039.1"/>
    <property type="molecule type" value="Genomic_DNA"/>
</dbReference>
<protein>
    <recommendedName>
        <fullName evidence="1">UGSC-like domain-containing protein</fullName>
    </recommendedName>
</protein>
<dbReference type="AlphaFoldDB" id="A0A1Y3PRU0"/>
<feature type="domain" description="UGSC-like" evidence="1">
    <location>
        <begin position="2"/>
        <end position="71"/>
    </location>
</feature>
<gene>
    <name evidence="2" type="ORF">BAA01_16655</name>
</gene>
<proteinExistence type="predicted"/>
<sequence>MLDGIVMEKRNIPAAVIITRPFASSAKAMAVAHGVPDYPFVMIPHPIAATDRKTLFQWADQVVDEVVSILCKTDANDSFLQNDLK</sequence>
<evidence type="ECO:0000313" key="2">
    <source>
        <dbReference type="EMBL" id="OUM87039.1"/>
    </source>
</evidence>
<name>A0A1Y3PRU0_9BACI</name>
<reference evidence="3" key="1">
    <citation type="submission" date="2016-06" db="EMBL/GenBank/DDBJ databases">
        <authorList>
            <person name="Nascimento L."/>
            <person name="Pereira R.V."/>
            <person name="Martins L.F."/>
            <person name="Quaggio R.B."/>
            <person name="Silva A.M."/>
            <person name="Setubal J.C."/>
        </authorList>
    </citation>
    <scope>NUCLEOTIDE SEQUENCE [LARGE SCALE GENOMIC DNA]</scope>
</reference>
<evidence type="ECO:0000313" key="3">
    <source>
        <dbReference type="Proteomes" id="UP000196475"/>
    </source>
</evidence>
<comment type="caution">
    <text evidence="2">The sequence shown here is derived from an EMBL/GenBank/DDBJ whole genome shotgun (WGS) entry which is preliminary data.</text>
</comment>
<dbReference type="Proteomes" id="UP000196475">
    <property type="component" value="Unassembled WGS sequence"/>
</dbReference>
<organism evidence="2 3">
    <name type="scientific">Bacillus thermozeamaize</name>
    <dbReference type="NCBI Taxonomy" id="230954"/>
    <lineage>
        <taxon>Bacteria</taxon>
        <taxon>Bacillati</taxon>
        <taxon>Bacillota</taxon>
        <taxon>Bacilli</taxon>
        <taxon>Bacillales</taxon>
        <taxon>Bacillaceae</taxon>
        <taxon>Bacillus</taxon>
    </lineage>
</organism>
<evidence type="ECO:0000259" key="1">
    <source>
        <dbReference type="Pfam" id="PF24696"/>
    </source>
</evidence>
<dbReference type="InterPro" id="IPR057767">
    <property type="entry name" value="UGSC-like_dom"/>
</dbReference>